<dbReference type="PANTHER" id="PTHR24960">
    <property type="entry name" value="PHOTOSYSTEM I IRON-SULFUR CENTER-RELATED"/>
    <property type="match status" value="1"/>
</dbReference>
<dbReference type="Pfam" id="PF12800">
    <property type="entry name" value="Fer4_4"/>
    <property type="match status" value="2"/>
</dbReference>
<keyword evidence="4" id="KW-0004">4Fe-4S</keyword>
<dbReference type="Gene3D" id="3.40.50.360">
    <property type="match status" value="1"/>
</dbReference>
<dbReference type="InterPro" id="IPR026816">
    <property type="entry name" value="Flavodoxin_dom"/>
</dbReference>
<evidence type="ECO:0000256" key="7">
    <source>
        <dbReference type="ARBA" id="ARBA00023014"/>
    </source>
</evidence>
<evidence type="ECO:0000256" key="3">
    <source>
        <dbReference type="ARBA" id="ARBA00013529"/>
    </source>
</evidence>
<evidence type="ECO:0000256" key="1">
    <source>
        <dbReference type="ARBA" id="ARBA00001966"/>
    </source>
</evidence>
<dbReference type="SUPFAM" id="SSF52218">
    <property type="entry name" value="Flavoproteins"/>
    <property type="match status" value="1"/>
</dbReference>
<name>A0A6I6ER08_9CLOT</name>
<dbReference type="InterPro" id="IPR029039">
    <property type="entry name" value="Flavoprotein-like_sf"/>
</dbReference>
<comment type="function">
    <text evidence="2">Ferredoxins are iron-sulfur proteins that transfer electrons in a wide variety of metabolic reactions.</text>
</comment>
<dbReference type="InterPro" id="IPR017896">
    <property type="entry name" value="4Fe4S_Fe-S-bd"/>
</dbReference>
<dbReference type="PROSITE" id="PS51379">
    <property type="entry name" value="4FE4S_FER_2"/>
    <property type="match status" value="2"/>
</dbReference>
<keyword evidence="6" id="KW-0408">Iron</keyword>
<evidence type="ECO:0000313" key="10">
    <source>
        <dbReference type="Proteomes" id="UP000422764"/>
    </source>
</evidence>
<comment type="cofactor">
    <cofactor evidence="1">
        <name>[4Fe-4S] cluster</name>
        <dbReference type="ChEBI" id="CHEBI:49883"/>
    </cofactor>
</comment>
<evidence type="ECO:0000256" key="4">
    <source>
        <dbReference type="ARBA" id="ARBA00022485"/>
    </source>
</evidence>
<dbReference type="AlphaFoldDB" id="A0A6I6ER08"/>
<keyword evidence="10" id="KW-1185">Reference proteome</keyword>
<evidence type="ECO:0000259" key="8">
    <source>
        <dbReference type="PROSITE" id="PS51379"/>
    </source>
</evidence>
<dbReference type="GO" id="GO:0046872">
    <property type="term" value="F:metal ion binding"/>
    <property type="evidence" value="ECO:0007669"/>
    <property type="project" value="UniProtKB-KW"/>
</dbReference>
<dbReference type="InterPro" id="IPR017900">
    <property type="entry name" value="4Fe4S_Fe_S_CS"/>
</dbReference>
<evidence type="ECO:0000256" key="5">
    <source>
        <dbReference type="ARBA" id="ARBA00022723"/>
    </source>
</evidence>
<dbReference type="Gene3D" id="3.30.70.20">
    <property type="match status" value="1"/>
</dbReference>
<proteinExistence type="predicted"/>
<keyword evidence="5" id="KW-0479">Metal-binding</keyword>
<dbReference type="SUPFAM" id="SSF54862">
    <property type="entry name" value="4Fe-4S ferredoxins"/>
    <property type="match status" value="1"/>
</dbReference>
<feature type="domain" description="4Fe-4S ferredoxin-type" evidence="8">
    <location>
        <begin position="185"/>
        <end position="215"/>
    </location>
</feature>
<keyword evidence="7" id="KW-0411">Iron-sulfur</keyword>
<protein>
    <recommendedName>
        <fullName evidence="3">Ferredoxin</fullName>
    </recommendedName>
</protein>
<dbReference type="Proteomes" id="UP000422764">
    <property type="component" value="Chromosome"/>
</dbReference>
<accession>A0A6I6ER08</accession>
<reference evidence="9 10" key="1">
    <citation type="submission" date="2019-12" db="EMBL/GenBank/DDBJ databases">
        <title>Genome sequenceing of Clostridium bovifaecis.</title>
        <authorList>
            <person name="Yao Y."/>
        </authorList>
    </citation>
    <scope>NUCLEOTIDE SEQUENCE [LARGE SCALE GENOMIC DNA]</scope>
    <source>
        <strain evidence="9 10">BXX</strain>
    </source>
</reference>
<gene>
    <name evidence="9" type="ORF">GOM49_05125</name>
</gene>
<dbReference type="GO" id="GO:0051539">
    <property type="term" value="F:4 iron, 4 sulfur cluster binding"/>
    <property type="evidence" value="ECO:0007669"/>
    <property type="project" value="UniProtKB-KW"/>
</dbReference>
<evidence type="ECO:0000313" key="9">
    <source>
        <dbReference type="EMBL" id="QGU94560.1"/>
    </source>
</evidence>
<dbReference type="InterPro" id="IPR050157">
    <property type="entry name" value="PSI_iron-sulfur_center"/>
</dbReference>
<sequence length="259" mass="28839">MIFYFSGTGNSLQAAKSIADYNGEKLVSIAKEINNKDGNFEYTLNDKETIGFVFPVYAWAPPKMVIKFIEKLKFNNYKDNYTFAVATCGENIGNTMKVLHSSLIKKGMKLSSGFSLRMPNNYIIMGNVDSKDVEEEKLLAAEESLKNINELVKERKAGVFQVVKGFAPGILTAVINPLFNKHAVNTKNFNVNDSCTGCGLCEEVCNSNTIKVKEKPQWGEECTQCLACIHTCPVKAINYGKSTQNKGRYRNPNVKVSEK</sequence>
<evidence type="ECO:0000256" key="6">
    <source>
        <dbReference type="ARBA" id="ARBA00023004"/>
    </source>
</evidence>
<dbReference type="NCBIfam" id="NF038196">
    <property type="entry name" value="ferrodoxin_EFR1"/>
    <property type="match status" value="1"/>
</dbReference>
<dbReference type="PROSITE" id="PS00198">
    <property type="entry name" value="4FE4S_FER_1"/>
    <property type="match status" value="1"/>
</dbReference>
<dbReference type="PANTHER" id="PTHR24960:SF79">
    <property type="entry name" value="PHOTOSYSTEM I IRON-SULFUR CENTER"/>
    <property type="match status" value="1"/>
</dbReference>
<evidence type="ECO:0000256" key="2">
    <source>
        <dbReference type="ARBA" id="ARBA00003532"/>
    </source>
</evidence>
<organism evidence="9 10">
    <name type="scientific">Clostridium bovifaecis</name>
    <dbReference type="NCBI Taxonomy" id="2184719"/>
    <lineage>
        <taxon>Bacteria</taxon>
        <taxon>Bacillati</taxon>
        <taxon>Bacillota</taxon>
        <taxon>Clostridia</taxon>
        <taxon>Eubacteriales</taxon>
        <taxon>Clostridiaceae</taxon>
        <taxon>Clostridium</taxon>
    </lineage>
</organism>
<dbReference type="InterPro" id="IPR047964">
    <property type="entry name" value="EFR1-like"/>
</dbReference>
<dbReference type="EMBL" id="CP046522">
    <property type="protein sequence ID" value="QGU94560.1"/>
    <property type="molecule type" value="Genomic_DNA"/>
</dbReference>
<dbReference type="Pfam" id="PF12724">
    <property type="entry name" value="Flavodoxin_5"/>
    <property type="match status" value="1"/>
</dbReference>
<feature type="domain" description="4Fe-4S ferredoxin-type" evidence="8">
    <location>
        <begin position="220"/>
        <end position="242"/>
    </location>
</feature>